<dbReference type="GO" id="GO:1902600">
    <property type="term" value="P:proton transmembrane transport"/>
    <property type="evidence" value="ECO:0007669"/>
    <property type="project" value="TreeGrafter"/>
</dbReference>
<dbReference type="InterPro" id="IPR050510">
    <property type="entry name" value="Cation_transp_ATPase_P-type"/>
</dbReference>
<evidence type="ECO:0000313" key="6">
    <source>
        <dbReference type="Proteomes" id="UP000436483"/>
    </source>
</evidence>
<proteinExistence type="predicted"/>
<evidence type="ECO:0000259" key="4">
    <source>
        <dbReference type="Pfam" id="PF00689"/>
    </source>
</evidence>
<reference evidence="5 6" key="2">
    <citation type="submission" date="2020-01" db="EMBL/GenBank/DDBJ databases">
        <title>Microvirga sp. nov., an arsenate reduction bacterium isolated from Tibet hotspring sediments.</title>
        <authorList>
            <person name="Xian W.-D."/>
            <person name="Li W.-J."/>
        </authorList>
    </citation>
    <scope>NUCLEOTIDE SEQUENCE [LARGE SCALE GENOMIC DNA]</scope>
    <source>
        <strain evidence="5 6">KCTC 23863</strain>
    </source>
</reference>
<dbReference type="OrthoDB" id="391538at2"/>
<feature type="domain" description="Cation-transporting P-type ATPase C-terminal" evidence="4">
    <location>
        <begin position="64"/>
        <end position="103"/>
    </location>
</feature>
<accession>A0A7X3MT22</accession>
<dbReference type="Gene3D" id="1.20.1110.10">
    <property type="entry name" value="Calcium-transporting ATPase, transmembrane domain"/>
    <property type="match status" value="1"/>
</dbReference>
<dbReference type="Proteomes" id="UP000436483">
    <property type="component" value="Unassembled WGS sequence"/>
</dbReference>
<keyword evidence="2" id="KW-0472">Membrane</keyword>
<dbReference type="AlphaFoldDB" id="A0A7X3MT22"/>
<dbReference type="GO" id="GO:0005886">
    <property type="term" value="C:plasma membrane"/>
    <property type="evidence" value="ECO:0007669"/>
    <property type="project" value="UniProtKB-SubCell"/>
</dbReference>
<organism evidence="5 6">
    <name type="scientific">Microvirga makkahensis</name>
    <dbReference type="NCBI Taxonomy" id="1128670"/>
    <lineage>
        <taxon>Bacteria</taxon>
        <taxon>Pseudomonadati</taxon>
        <taxon>Pseudomonadota</taxon>
        <taxon>Alphaproteobacteria</taxon>
        <taxon>Hyphomicrobiales</taxon>
        <taxon>Methylobacteriaceae</taxon>
        <taxon>Microvirga</taxon>
    </lineage>
</organism>
<comment type="subcellular location">
    <subcellularLocation>
        <location evidence="1">Cell membrane</location>
        <topology evidence="1">Multi-pass membrane protein</topology>
    </subcellularLocation>
</comment>
<dbReference type="InterPro" id="IPR023298">
    <property type="entry name" value="ATPase_P-typ_TM_dom_sf"/>
</dbReference>
<feature type="region of interest" description="Disordered" evidence="3">
    <location>
        <begin position="95"/>
        <end position="164"/>
    </location>
</feature>
<comment type="caution">
    <text evidence="5">The sequence shown here is derived from an EMBL/GenBank/DDBJ whole genome shotgun (WGS) entry which is preliminary data.</text>
</comment>
<sequence length="164" mass="17119">MLADDNFATVVAAVEEGRSVLSNVGKLLRYLLTSSIGEVMTKFFDVLMADVIGMGPDGSGSVVLPLLATHIPWIDRVTDGAPAVALRGNPVDDAIMRVPPRPRGRWSGRHERTGVGQARNKAQGRGPARGGISRDSGPGADLPSRRGAVPATASRKEACPAGVV</sequence>
<dbReference type="GO" id="GO:0019829">
    <property type="term" value="F:ATPase-coupled monoatomic cation transmembrane transporter activity"/>
    <property type="evidence" value="ECO:0007669"/>
    <property type="project" value="TreeGrafter"/>
</dbReference>
<reference evidence="5 6" key="1">
    <citation type="submission" date="2019-12" db="EMBL/GenBank/DDBJ databases">
        <authorList>
            <person name="Yuan C.-G."/>
        </authorList>
    </citation>
    <scope>NUCLEOTIDE SEQUENCE [LARGE SCALE GENOMIC DNA]</scope>
    <source>
        <strain evidence="5 6">KCTC 23863</strain>
    </source>
</reference>
<dbReference type="Pfam" id="PF00689">
    <property type="entry name" value="Cation_ATPase_C"/>
    <property type="match status" value="1"/>
</dbReference>
<keyword evidence="2" id="KW-1003">Cell membrane</keyword>
<evidence type="ECO:0000256" key="3">
    <source>
        <dbReference type="SAM" id="MobiDB-lite"/>
    </source>
</evidence>
<dbReference type="SUPFAM" id="SSF81665">
    <property type="entry name" value="Calcium ATPase, transmembrane domain M"/>
    <property type="match status" value="1"/>
</dbReference>
<dbReference type="PANTHER" id="PTHR43294">
    <property type="entry name" value="SODIUM/POTASSIUM-TRANSPORTING ATPASE SUBUNIT ALPHA"/>
    <property type="match status" value="1"/>
</dbReference>
<evidence type="ECO:0000256" key="1">
    <source>
        <dbReference type="ARBA" id="ARBA00004651"/>
    </source>
</evidence>
<evidence type="ECO:0000256" key="2">
    <source>
        <dbReference type="ARBA" id="ARBA00022475"/>
    </source>
</evidence>
<name>A0A7X3MT22_9HYPH</name>
<dbReference type="RefSeq" id="WP_160885051.1">
    <property type="nucleotide sequence ID" value="NZ_WURB01000008.1"/>
</dbReference>
<gene>
    <name evidence="5" type="ORF">GR328_13595</name>
</gene>
<protein>
    <recommendedName>
        <fullName evidence="4">Cation-transporting P-type ATPase C-terminal domain-containing protein</fullName>
    </recommendedName>
</protein>
<dbReference type="PANTHER" id="PTHR43294:SF21">
    <property type="entry name" value="CATION TRANSPORTING ATPASE"/>
    <property type="match status" value="1"/>
</dbReference>
<keyword evidence="6" id="KW-1185">Reference proteome</keyword>
<dbReference type="InterPro" id="IPR006068">
    <property type="entry name" value="ATPase_P-typ_cation-transptr_C"/>
</dbReference>
<dbReference type="EMBL" id="WURB01000008">
    <property type="protein sequence ID" value="MXQ12475.1"/>
    <property type="molecule type" value="Genomic_DNA"/>
</dbReference>
<evidence type="ECO:0000313" key="5">
    <source>
        <dbReference type="EMBL" id="MXQ12475.1"/>
    </source>
</evidence>